<reference evidence="1" key="1">
    <citation type="submission" date="2014-09" db="EMBL/GenBank/DDBJ databases">
        <authorList>
            <person name="Magalhaes I.L.F."/>
            <person name="Oliveira U."/>
            <person name="Santos F.R."/>
            <person name="Vidigal T.H.D.A."/>
            <person name="Brescovit A.D."/>
            <person name="Santos A.J."/>
        </authorList>
    </citation>
    <scope>NUCLEOTIDE SEQUENCE</scope>
    <source>
        <tissue evidence="1">Shoot tissue taken approximately 20 cm above the soil surface</tissue>
    </source>
</reference>
<reference evidence="1" key="2">
    <citation type="journal article" date="2015" name="Data Brief">
        <title>Shoot transcriptome of the giant reed, Arundo donax.</title>
        <authorList>
            <person name="Barrero R.A."/>
            <person name="Guerrero F.D."/>
            <person name="Moolhuijzen P."/>
            <person name="Goolsby J.A."/>
            <person name="Tidwell J."/>
            <person name="Bellgard S.E."/>
            <person name="Bellgard M.I."/>
        </authorList>
    </citation>
    <scope>NUCLEOTIDE SEQUENCE</scope>
    <source>
        <tissue evidence="1">Shoot tissue taken approximately 20 cm above the soil surface</tissue>
    </source>
</reference>
<accession>A0A0A9GXZ4</accession>
<name>A0A0A9GXZ4_ARUDO</name>
<dbReference type="EMBL" id="GBRH01169482">
    <property type="protein sequence ID" value="JAE28414.1"/>
    <property type="molecule type" value="Transcribed_RNA"/>
</dbReference>
<sequence>MSRRLSRRRRNV</sequence>
<organism evidence="1">
    <name type="scientific">Arundo donax</name>
    <name type="common">Giant reed</name>
    <name type="synonym">Donax arundinaceus</name>
    <dbReference type="NCBI Taxonomy" id="35708"/>
    <lineage>
        <taxon>Eukaryota</taxon>
        <taxon>Viridiplantae</taxon>
        <taxon>Streptophyta</taxon>
        <taxon>Embryophyta</taxon>
        <taxon>Tracheophyta</taxon>
        <taxon>Spermatophyta</taxon>
        <taxon>Magnoliopsida</taxon>
        <taxon>Liliopsida</taxon>
        <taxon>Poales</taxon>
        <taxon>Poaceae</taxon>
        <taxon>PACMAD clade</taxon>
        <taxon>Arundinoideae</taxon>
        <taxon>Arundineae</taxon>
        <taxon>Arundo</taxon>
    </lineage>
</organism>
<protein>
    <submittedName>
        <fullName evidence="1">Uncharacterized protein</fullName>
    </submittedName>
</protein>
<proteinExistence type="predicted"/>
<evidence type="ECO:0000313" key="1">
    <source>
        <dbReference type="EMBL" id="JAE28414.1"/>
    </source>
</evidence>